<accession>R4JZ78</accession>
<evidence type="ECO:0000313" key="3">
    <source>
        <dbReference type="Proteomes" id="UP000013523"/>
    </source>
</evidence>
<evidence type="ECO:0000256" key="1">
    <source>
        <dbReference type="SAM" id="Coils"/>
    </source>
</evidence>
<sequence>MSETIRALNQRIDELLAGNKKLSELQYEKTMEIYELQKKINELEATINEMSERILDLEACK</sequence>
<name>R4JZ78_CLOPA</name>
<dbReference type="STRING" id="86416.Clopa_0555"/>
<keyword evidence="3" id="KW-1185">Reference proteome</keyword>
<dbReference type="Proteomes" id="UP000013523">
    <property type="component" value="Chromosome"/>
</dbReference>
<keyword evidence="1" id="KW-0175">Coiled coil</keyword>
<reference evidence="2 3" key="1">
    <citation type="submission" date="2012-01" db="EMBL/GenBank/DDBJ databases">
        <title>Complete sequence of chromosome of Clostridium pasteurianum BC1.</title>
        <authorList>
            <consortium name="US DOE Joint Genome Institute"/>
            <person name="Lucas S."/>
            <person name="Han J."/>
            <person name="Lapidus A."/>
            <person name="Cheng J.-F."/>
            <person name="Goodwin L."/>
            <person name="Pitluck S."/>
            <person name="Peters L."/>
            <person name="Mikhailova N."/>
            <person name="Teshima H."/>
            <person name="Detter J.C."/>
            <person name="Han C."/>
            <person name="Tapia R."/>
            <person name="Land M."/>
            <person name="Hauser L."/>
            <person name="Kyrpides N."/>
            <person name="Ivanova N."/>
            <person name="Pagani I."/>
            <person name="Dunn J."/>
            <person name="Taghavi S."/>
            <person name="Francis A."/>
            <person name="van der Lelie D."/>
            <person name="Woyke T."/>
        </authorList>
    </citation>
    <scope>NUCLEOTIDE SEQUENCE [LARGE SCALE GENOMIC DNA]</scope>
    <source>
        <strain evidence="2 3">BC1</strain>
    </source>
</reference>
<evidence type="ECO:0000313" key="2">
    <source>
        <dbReference type="EMBL" id="AGK95603.1"/>
    </source>
</evidence>
<dbReference type="AlphaFoldDB" id="R4JZ78"/>
<dbReference type="HOGENOM" id="CLU_2914380_0_0_9"/>
<proteinExistence type="predicted"/>
<gene>
    <name evidence="2" type="ORF">Clopa_0555</name>
</gene>
<protein>
    <submittedName>
        <fullName evidence="2">Uncharacterized protein</fullName>
    </submittedName>
</protein>
<dbReference type="EMBL" id="CP003261">
    <property type="protein sequence ID" value="AGK95603.1"/>
    <property type="molecule type" value="Genomic_DNA"/>
</dbReference>
<dbReference type="PATRIC" id="fig|86416.3.peg.535"/>
<dbReference type="KEGG" id="cpas:Clopa_0555"/>
<organism evidence="2 3">
    <name type="scientific">Clostridium pasteurianum BC1</name>
    <dbReference type="NCBI Taxonomy" id="86416"/>
    <lineage>
        <taxon>Bacteria</taxon>
        <taxon>Bacillati</taxon>
        <taxon>Bacillota</taxon>
        <taxon>Clostridia</taxon>
        <taxon>Eubacteriales</taxon>
        <taxon>Clostridiaceae</taxon>
        <taxon>Clostridium</taxon>
    </lineage>
</organism>
<dbReference type="RefSeq" id="WP_015613930.1">
    <property type="nucleotide sequence ID" value="NC_021182.1"/>
</dbReference>
<feature type="coiled-coil region" evidence="1">
    <location>
        <begin position="5"/>
        <end position="60"/>
    </location>
</feature>